<dbReference type="PROSITE" id="PS01149">
    <property type="entry name" value="PSI_RSU"/>
    <property type="match status" value="1"/>
</dbReference>
<dbReference type="EMBL" id="FMWL01000002">
    <property type="protein sequence ID" value="SCZ76753.1"/>
    <property type="molecule type" value="Genomic_DNA"/>
</dbReference>
<dbReference type="AlphaFoldDB" id="A0A1G5RRN7"/>
<dbReference type="EC" id="5.4.99.-" evidence="4"/>
<feature type="domain" description="RNA-binding S4" evidence="5">
    <location>
        <begin position="12"/>
        <end position="70"/>
    </location>
</feature>
<protein>
    <recommendedName>
        <fullName evidence="4">Pseudouridine synthase</fullName>
        <ecNumber evidence="4">5.4.99.-</ecNumber>
    </recommendedName>
</protein>
<evidence type="ECO:0000256" key="1">
    <source>
        <dbReference type="ARBA" id="ARBA00008348"/>
    </source>
</evidence>
<dbReference type="InterPro" id="IPR002942">
    <property type="entry name" value="S4_RNA-bd"/>
</dbReference>
<gene>
    <name evidence="6" type="ORF">SAMN03080599_00392</name>
</gene>
<dbReference type="FunFam" id="3.10.290.10:FF:000003">
    <property type="entry name" value="Pseudouridine synthase"/>
    <property type="match status" value="1"/>
</dbReference>
<dbReference type="InterPro" id="IPR006145">
    <property type="entry name" value="PsdUridine_synth_RsuA/RluA"/>
</dbReference>
<dbReference type="RefSeq" id="WP_242870753.1">
    <property type="nucleotide sequence ID" value="NZ_FMWL01000002.1"/>
</dbReference>
<evidence type="ECO:0000256" key="4">
    <source>
        <dbReference type="RuleBase" id="RU003887"/>
    </source>
</evidence>
<keyword evidence="3" id="KW-0694">RNA-binding</keyword>
<sequence length="242" mass="27337">MNKTNTSDTSKMRLQKYMAHCGVASRRSAEAMILEGRVSVNGQVVRELGTSVSPEEDTVTVDGRPIRQAETHVYILLNKPAGYITSVKDNFGRPTALDLVKTDRRVYPVGRLDYDSEGLILLTDDGALTHQLTHPSHEFEKRYFVETDRLLTDPELSRLRTGVDIRDYVTQPAYVERARGKGLILGIHEGKNRQIRRMVEALGAKVRLLRRLSIGPLELGSLKPGAWRYLTPEEVETLKRLK</sequence>
<keyword evidence="7" id="KW-1185">Reference proteome</keyword>
<evidence type="ECO:0000256" key="2">
    <source>
        <dbReference type="ARBA" id="ARBA00023235"/>
    </source>
</evidence>
<dbReference type="Pfam" id="PF00849">
    <property type="entry name" value="PseudoU_synth_2"/>
    <property type="match status" value="1"/>
</dbReference>
<dbReference type="Proteomes" id="UP000199208">
    <property type="component" value="Unassembled WGS sequence"/>
</dbReference>
<evidence type="ECO:0000256" key="3">
    <source>
        <dbReference type="PROSITE-ProRule" id="PRU00182"/>
    </source>
</evidence>
<proteinExistence type="inferred from homology"/>
<accession>A0A1G5RRN7</accession>
<evidence type="ECO:0000259" key="5">
    <source>
        <dbReference type="SMART" id="SM00363"/>
    </source>
</evidence>
<dbReference type="PROSITE" id="PS50889">
    <property type="entry name" value="S4"/>
    <property type="match status" value="1"/>
</dbReference>
<dbReference type="STRING" id="1120920.SAMN03080599_00392"/>
<dbReference type="InterPro" id="IPR036986">
    <property type="entry name" value="S4_RNA-bd_sf"/>
</dbReference>
<dbReference type="InterPro" id="IPR018496">
    <property type="entry name" value="PsdUridine_synth_RsuA/RluB_CS"/>
</dbReference>
<dbReference type="InterPro" id="IPR020094">
    <property type="entry name" value="TruA/RsuA/RluB/E/F_N"/>
</dbReference>
<dbReference type="InterPro" id="IPR020103">
    <property type="entry name" value="PsdUridine_synth_cat_dom_sf"/>
</dbReference>
<comment type="similarity">
    <text evidence="1 4">Belongs to the pseudouridine synthase RsuA family.</text>
</comment>
<dbReference type="InterPro" id="IPR000748">
    <property type="entry name" value="PsdUridine_synth_RsuA/RluB/E/F"/>
</dbReference>
<dbReference type="SMART" id="SM00363">
    <property type="entry name" value="S4"/>
    <property type="match status" value="1"/>
</dbReference>
<name>A0A1G5RRN7_9FIRM</name>
<dbReference type="Gene3D" id="3.30.70.1560">
    <property type="entry name" value="Alpha-L RNA-binding motif"/>
    <property type="match status" value="1"/>
</dbReference>
<dbReference type="SUPFAM" id="SSF55120">
    <property type="entry name" value="Pseudouridine synthase"/>
    <property type="match status" value="1"/>
</dbReference>
<dbReference type="CDD" id="cd00165">
    <property type="entry name" value="S4"/>
    <property type="match status" value="1"/>
</dbReference>
<dbReference type="InterPro" id="IPR050343">
    <property type="entry name" value="RsuA_PseudoU_synthase"/>
</dbReference>
<evidence type="ECO:0000313" key="6">
    <source>
        <dbReference type="EMBL" id="SCZ76753.1"/>
    </source>
</evidence>
<dbReference type="NCBIfam" id="TIGR00093">
    <property type="entry name" value="pseudouridine synthase"/>
    <property type="match status" value="1"/>
</dbReference>
<keyword evidence="2 4" id="KW-0413">Isomerase</keyword>
<dbReference type="PANTHER" id="PTHR47683:SF2">
    <property type="entry name" value="RNA-BINDING S4 DOMAIN-CONTAINING PROTEIN"/>
    <property type="match status" value="1"/>
</dbReference>
<dbReference type="PANTHER" id="PTHR47683">
    <property type="entry name" value="PSEUDOURIDINE SYNTHASE FAMILY PROTEIN-RELATED"/>
    <property type="match status" value="1"/>
</dbReference>
<dbReference type="Pfam" id="PF01479">
    <property type="entry name" value="S4"/>
    <property type="match status" value="1"/>
</dbReference>
<dbReference type="InterPro" id="IPR042092">
    <property type="entry name" value="PsdUridine_s_RsuA/RluB/E/F_cat"/>
</dbReference>
<dbReference type="SUPFAM" id="SSF55174">
    <property type="entry name" value="Alpha-L RNA-binding motif"/>
    <property type="match status" value="1"/>
</dbReference>
<dbReference type="GO" id="GO:0003723">
    <property type="term" value="F:RNA binding"/>
    <property type="evidence" value="ECO:0007669"/>
    <property type="project" value="UniProtKB-KW"/>
</dbReference>
<dbReference type="GO" id="GO:0120159">
    <property type="term" value="F:rRNA pseudouridine synthase activity"/>
    <property type="evidence" value="ECO:0007669"/>
    <property type="project" value="UniProtKB-ARBA"/>
</dbReference>
<dbReference type="Gene3D" id="3.30.70.580">
    <property type="entry name" value="Pseudouridine synthase I, catalytic domain, N-terminal subdomain"/>
    <property type="match status" value="1"/>
</dbReference>
<evidence type="ECO:0000313" key="7">
    <source>
        <dbReference type="Proteomes" id="UP000199208"/>
    </source>
</evidence>
<dbReference type="GO" id="GO:0000455">
    <property type="term" value="P:enzyme-directed rRNA pseudouridine synthesis"/>
    <property type="evidence" value="ECO:0007669"/>
    <property type="project" value="UniProtKB-ARBA"/>
</dbReference>
<organism evidence="6 7">
    <name type="scientific">Acidaminobacter hydrogenoformans DSM 2784</name>
    <dbReference type="NCBI Taxonomy" id="1120920"/>
    <lineage>
        <taxon>Bacteria</taxon>
        <taxon>Bacillati</taxon>
        <taxon>Bacillota</taxon>
        <taxon>Clostridia</taxon>
        <taxon>Peptostreptococcales</taxon>
        <taxon>Acidaminobacteraceae</taxon>
        <taxon>Acidaminobacter</taxon>
    </lineage>
</organism>
<dbReference type="Gene3D" id="3.10.290.10">
    <property type="entry name" value="RNA-binding S4 domain"/>
    <property type="match status" value="1"/>
</dbReference>
<reference evidence="6 7" key="1">
    <citation type="submission" date="2016-10" db="EMBL/GenBank/DDBJ databases">
        <authorList>
            <person name="de Groot N.N."/>
        </authorList>
    </citation>
    <scope>NUCLEOTIDE SEQUENCE [LARGE SCALE GENOMIC DNA]</scope>
    <source>
        <strain evidence="6 7">DSM 2784</strain>
    </source>
</reference>